<protein>
    <recommendedName>
        <fullName evidence="1">RNase H type-1 domain-containing protein</fullName>
    </recommendedName>
</protein>
<evidence type="ECO:0000259" key="1">
    <source>
        <dbReference type="PROSITE" id="PS50879"/>
    </source>
</evidence>
<dbReference type="Gene3D" id="3.30.420.10">
    <property type="entry name" value="Ribonuclease H-like superfamily/Ribonuclease H"/>
    <property type="match status" value="1"/>
</dbReference>
<reference evidence="2" key="1">
    <citation type="submission" date="2018-04" db="EMBL/GenBank/DDBJ databases">
        <title>WGS assembly of Panicum hallii.</title>
        <authorList>
            <person name="Lovell J."/>
            <person name="Jenkins J."/>
            <person name="Lowry D."/>
            <person name="Mamidi S."/>
            <person name="Sreedasyam A."/>
            <person name="Weng X."/>
            <person name="Barry K."/>
            <person name="Bonette J."/>
            <person name="Campitelli B."/>
            <person name="Daum C."/>
            <person name="Gordon S."/>
            <person name="Gould B."/>
            <person name="Lipzen A."/>
            <person name="Macqueen A."/>
            <person name="Palacio-Mejia J."/>
            <person name="Plott C."/>
            <person name="Shakirov E."/>
            <person name="Shu S."/>
            <person name="Yoshinaga Y."/>
            <person name="Zane M."/>
            <person name="Rokhsar D."/>
            <person name="Grimwood J."/>
            <person name="Schmutz J."/>
            <person name="Juenger T."/>
        </authorList>
    </citation>
    <scope>NUCLEOTIDE SEQUENCE [LARGE SCALE GENOMIC DNA]</scope>
    <source>
        <strain evidence="2">FIL2</strain>
    </source>
</reference>
<dbReference type="GO" id="GO:0004523">
    <property type="term" value="F:RNA-DNA hybrid ribonuclease activity"/>
    <property type="evidence" value="ECO:0007669"/>
    <property type="project" value="InterPro"/>
</dbReference>
<dbReference type="Pfam" id="PF13456">
    <property type="entry name" value="RVT_3"/>
    <property type="match status" value="1"/>
</dbReference>
<sequence length="131" mass="14309">MFALLEFDIRYQPTKAVKGQTLADLVAERTSSDIAALSIHAWAMYFDGSVCGDGSGIGILLLSPQRATYSFSIRLPTPCTNNLAEYEAVHKGMELLLEAGAEAVEVFGDSKLVISQLTETYRCESELLFPL</sequence>
<organism evidence="2">
    <name type="scientific">Panicum hallii</name>
    <dbReference type="NCBI Taxonomy" id="206008"/>
    <lineage>
        <taxon>Eukaryota</taxon>
        <taxon>Viridiplantae</taxon>
        <taxon>Streptophyta</taxon>
        <taxon>Embryophyta</taxon>
        <taxon>Tracheophyta</taxon>
        <taxon>Spermatophyta</taxon>
        <taxon>Magnoliopsida</taxon>
        <taxon>Liliopsida</taxon>
        <taxon>Poales</taxon>
        <taxon>Poaceae</taxon>
        <taxon>PACMAD clade</taxon>
        <taxon>Panicoideae</taxon>
        <taxon>Panicodae</taxon>
        <taxon>Paniceae</taxon>
        <taxon>Panicinae</taxon>
        <taxon>Panicum</taxon>
        <taxon>Panicum sect. Panicum</taxon>
    </lineage>
</organism>
<name>A0A2T8JDP9_9POAL</name>
<dbReference type="PANTHER" id="PTHR48475">
    <property type="entry name" value="RIBONUCLEASE H"/>
    <property type="match status" value="1"/>
</dbReference>
<dbReference type="EMBL" id="CM008049">
    <property type="protein sequence ID" value="PVH48025.1"/>
    <property type="molecule type" value="Genomic_DNA"/>
</dbReference>
<evidence type="ECO:0000313" key="2">
    <source>
        <dbReference type="EMBL" id="PVH48025.1"/>
    </source>
</evidence>
<dbReference type="SUPFAM" id="SSF53098">
    <property type="entry name" value="Ribonuclease H-like"/>
    <property type="match status" value="1"/>
</dbReference>
<proteinExistence type="predicted"/>
<dbReference type="AlphaFoldDB" id="A0A2T8JDP9"/>
<dbReference type="Proteomes" id="UP000243499">
    <property type="component" value="Chromosome 4"/>
</dbReference>
<dbReference type="InterPro" id="IPR036397">
    <property type="entry name" value="RNaseH_sf"/>
</dbReference>
<gene>
    <name evidence="2" type="ORF">PAHAL_4G223000</name>
</gene>
<feature type="domain" description="RNase H type-1" evidence="1">
    <location>
        <begin position="38"/>
        <end position="131"/>
    </location>
</feature>
<dbReference type="Gramene" id="PVH48025">
    <property type="protein sequence ID" value="PVH48025"/>
    <property type="gene ID" value="PAHAL_4G223000"/>
</dbReference>
<dbReference type="GO" id="GO:0003676">
    <property type="term" value="F:nucleic acid binding"/>
    <property type="evidence" value="ECO:0007669"/>
    <property type="project" value="InterPro"/>
</dbReference>
<dbReference type="InterPro" id="IPR002156">
    <property type="entry name" value="RNaseH_domain"/>
</dbReference>
<dbReference type="PANTHER" id="PTHR48475:SF1">
    <property type="entry name" value="RNASE H TYPE-1 DOMAIN-CONTAINING PROTEIN"/>
    <property type="match status" value="1"/>
</dbReference>
<accession>A0A2T8JDP9</accession>
<dbReference type="PROSITE" id="PS50879">
    <property type="entry name" value="RNASE_H_1"/>
    <property type="match status" value="1"/>
</dbReference>
<dbReference type="CDD" id="cd09279">
    <property type="entry name" value="RNase_HI_like"/>
    <property type="match status" value="1"/>
</dbReference>
<dbReference type="InterPro" id="IPR012337">
    <property type="entry name" value="RNaseH-like_sf"/>
</dbReference>